<evidence type="ECO:0000256" key="2">
    <source>
        <dbReference type="ARBA" id="ARBA00009904"/>
    </source>
</evidence>
<keyword evidence="10" id="KW-0175">Coiled coil</keyword>
<feature type="transmembrane region" description="Helical" evidence="9">
    <location>
        <begin position="414"/>
        <end position="438"/>
    </location>
</feature>
<keyword evidence="4 9" id="KW-0812">Transmembrane</keyword>
<keyword evidence="12" id="KW-1185">Reference proteome</keyword>
<evidence type="ECO:0000256" key="10">
    <source>
        <dbReference type="SAM" id="Coils"/>
    </source>
</evidence>
<feature type="transmembrane region" description="Helical" evidence="9">
    <location>
        <begin position="638"/>
        <end position="657"/>
    </location>
</feature>
<comment type="similarity">
    <text evidence="2 9">Belongs to the V-ATPase 116 kDa subunit family.</text>
</comment>
<dbReference type="PANTHER" id="PTHR11629:SF63">
    <property type="entry name" value="V-TYPE PROTON ATPASE SUBUNIT A"/>
    <property type="match status" value="1"/>
</dbReference>
<feature type="coiled-coil region" evidence="10">
    <location>
        <begin position="103"/>
        <end position="130"/>
    </location>
</feature>
<gene>
    <name evidence="11" type="ORF">LY90DRAFT_461853</name>
</gene>
<reference evidence="11 12" key="1">
    <citation type="submission" date="2016-08" db="EMBL/GenBank/DDBJ databases">
        <title>A Parts List for Fungal Cellulosomes Revealed by Comparative Genomics.</title>
        <authorList>
            <consortium name="DOE Joint Genome Institute"/>
            <person name="Haitjema C.H."/>
            <person name="Gilmore S.P."/>
            <person name="Henske J.K."/>
            <person name="Solomon K.V."/>
            <person name="De Groot R."/>
            <person name="Kuo A."/>
            <person name="Mondo S.J."/>
            <person name="Salamov A.A."/>
            <person name="Labutti K."/>
            <person name="Zhao Z."/>
            <person name="Chiniquy J."/>
            <person name="Barry K."/>
            <person name="Brewer H.M."/>
            <person name="Purvine S.O."/>
            <person name="Wright A.T."/>
            <person name="Boxma B."/>
            <person name="Van Alen T."/>
            <person name="Hackstein J.H."/>
            <person name="Baker S.E."/>
            <person name="Grigoriev I.V."/>
            <person name="O'Malley M.A."/>
        </authorList>
    </citation>
    <scope>NUCLEOTIDE SEQUENCE [LARGE SCALE GENOMIC DNA]</scope>
    <source>
        <strain evidence="11 12">G1</strain>
    </source>
</reference>
<evidence type="ECO:0000256" key="6">
    <source>
        <dbReference type="ARBA" id="ARBA00022989"/>
    </source>
</evidence>
<evidence type="ECO:0000256" key="7">
    <source>
        <dbReference type="ARBA" id="ARBA00023065"/>
    </source>
</evidence>
<keyword evidence="6 9" id="KW-1133">Transmembrane helix</keyword>
<dbReference type="GO" id="GO:0051117">
    <property type="term" value="F:ATPase binding"/>
    <property type="evidence" value="ECO:0007669"/>
    <property type="project" value="TreeGrafter"/>
</dbReference>
<protein>
    <recommendedName>
        <fullName evidence="9">V-type proton ATPase subunit a</fullName>
    </recommendedName>
</protein>
<evidence type="ECO:0000256" key="8">
    <source>
        <dbReference type="ARBA" id="ARBA00023136"/>
    </source>
</evidence>
<dbReference type="PIRSF" id="PIRSF001293">
    <property type="entry name" value="ATP6V0A1"/>
    <property type="match status" value="1"/>
</dbReference>
<dbReference type="OrthoDB" id="10264220at2759"/>
<comment type="caution">
    <text evidence="11">The sequence shown here is derived from an EMBL/GenBank/DDBJ whole genome shotgun (WGS) entry which is preliminary data.</text>
</comment>
<proteinExistence type="inferred from homology"/>
<dbReference type="InterPro" id="IPR026028">
    <property type="entry name" value="V-type_ATPase_116kDa_su_euka"/>
</dbReference>
<evidence type="ECO:0000313" key="11">
    <source>
        <dbReference type="EMBL" id="ORY25116.1"/>
    </source>
</evidence>
<dbReference type="InterPro" id="IPR002490">
    <property type="entry name" value="V-ATPase_116kDa_su"/>
</dbReference>
<feature type="transmembrane region" description="Helical" evidence="9">
    <location>
        <begin position="545"/>
        <end position="563"/>
    </location>
</feature>
<keyword evidence="3 9" id="KW-0813">Transport</keyword>
<feature type="transmembrane region" description="Helical" evidence="9">
    <location>
        <begin position="450"/>
        <end position="475"/>
    </location>
</feature>
<dbReference type="AlphaFoldDB" id="A0A1Y2ARL3"/>
<comment type="function">
    <text evidence="9">Essential component of the vacuolar proton pump (V-ATPase), a multimeric enzyme that catalyzes the translocation of protons across the membranes. Required for assembly and activity of the V-ATPase.</text>
</comment>
<sequence length="819" mass="94219">MAGDKEDTTSTFLRSEVMSYVQMYIPLEVAKHIVSEIGEIGLVQFVDLNRNVSAFQRPYVQEIRRCDDIERKLRFFRNQINNEGLPPLKEDLTNNPKFGTETMDTLEEKINQNERKLNEFNNNQNDMNKSYIQLIQLKNVLEKVNEYMAESNFKGTGLSENKVEVGGDEKLLDHNPTDSNFRFIAGVIDRKKVFSFEKILWRALRGNLLFYHSEIEEPSIEKSEDTNEPLYEDVFIIMVHGAELVTKIKRISDALGAVIYPVSEDANARNKEMQDVDSRLSDIKKVLDTTRQTRIDQLTEIQKDLDDWCILVRKEKNVYNQMNLFKDEKKAIIAEGWMPTNKIEEIKSTLSKAMEEKNMPTSIVINEKDTVRKKPTYNITNKFTKCFQSIVDSYGIATYREINPALYTIITFPFLFSIMFGDVGHGILMFLAALFICIKEKQLASINNEIFAMLFSGRYVVLLMGAFSIFTGLVYNEMFAKPLSLFGANNWIFNTKGLNEEGKAEQIGDLEAFNKNGRVYPFGMDPVWLDAENKLIFMNSYKMKMSVVIGVIHMLFGTIVSLFNHLHFRSPINLFGVFIPELLFMSSIFGYLTFAIIYKWCTDWTGSNAPSLLNMLINMFLSPGKVEDDEKLYNGQGTVQLILLLLALVCVPWLLLVRPFALKSKHKNDPPLDIKEDIEEELAPKPFSFSDEFINRGVGTIEYCLSGISHTASYLRLWALSLAHGQLSEVLWNMLLDMAFGFENFVVRTIAIFLIFAAWFGLTIAILLLMEGLSAFLHALRLHWVEFNSKFFEGAGYKFTPFSFRKIIKRLREENRNNN</sequence>
<evidence type="ECO:0000256" key="1">
    <source>
        <dbReference type="ARBA" id="ARBA00004141"/>
    </source>
</evidence>
<dbReference type="GO" id="GO:0007035">
    <property type="term" value="P:vacuolar acidification"/>
    <property type="evidence" value="ECO:0007669"/>
    <property type="project" value="TreeGrafter"/>
</dbReference>
<evidence type="ECO:0000256" key="3">
    <source>
        <dbReference type="ARBA" id="ARBA00022448"/>
    </source>
</evidence>
<feature type="transmembrane region" description="Helical" evidence="9">
    <location>
        <begin position="575"/>
        <end position="598"/>
    </location>
</feature>
<evidence type="ECO:0000256" key="4">
    <source>
        <dbReference type="ARBA" id="ARBA00022692"/>
    </source>
</evidence>
<dbReference type="GO" id="GO:0000329">
    <property type="term" value="C:fungal-type vacuole membrane"/>
    <property type="evidence" value="ECO:0007669"/>
    <property type="project" value="TreeGrafter"/>
</dbReference>
<dbReference type="Pfam" id="PF01496">
    <property type="entry name" value="V_ATPase_I"/>
    <property type="match status" value="2"/>
</dbReference>
<dbReference type="PANTHER" id="PTHR11629">
    <property type="entry name" value="VACUOLAR PROTON ATPASES"/>
    <property type="match status" value="1"/>
</dbReference>
<evidence type="ECO:0000256" key="5">
    <source>
        <dbReference type="ARBA" id="ARBA00022781"/>
    </source>
</evidence>
<keyword evidence="7 9" id="KW-0406">Ion transport</keyword>
<accession>A0A1Y2ARL3</accession>
<dbReference type="STRING" id="1754190.A0A1Y2ARL3"/>
<dbReference type="EMBL" id="MCOG01000215">
    <property type="protein sequence ID" value="ORY25116.1"/>
    <property type="molecule type" value="Genomic_DNA"/>
</dbReference>
<comment type="subcellular location">
    <subcellularLocation>
        <location evidence="1">Membrane</location>
        <topology evidence="1">Multi-pass membrane protein</topology>
    </subcellularLocation>
</comment>
<organism evidence="11 12">
    <name type="scientific">Neocallimastix californiae</name>
    <dbReference type="NCBI Taxonomy" id="1754190"/>
    <lineage>
        <taxon>Eukaryota</taxon>
        <taxon>Fungi</taxon>
        <taxon>Fungi incertae sedis</taxon>
        <taxon>Chytridiomycota</taxon>
        <taxon>Chytridiomycota incertae sedis</taxon>
        <taxon>Neocallimastigomycetes</taxon>
        <taxon>Neocallimastigales</taxon>
        <taxon>Neocallimastigaceae</taxon>
        <taxon>Neocallimastix</taxon>
    </lineage>
</organism>
<dbReference type="GO" id="GO:0000220">
    <property type="term" value="C:vacuolar proton-transporting V-type ATPase, V0 domain"/>
    <property type="evidence" value="ECO:0007669"/>
    <property type="project" value="InterPro"/>
</dbReference>
<keyword evidence="5 9" id="KW-0375">Hydrogen ion transport</keyword>
<evidence type="ECO:0000256" key="9">
    <source>
        <dbReference type="RuleBase" id="RU361189"/>
    </source>
</evidence>
<evidence type="ECO:0000313" key="12">
    <source>
        <dbReference type="Proteomes" id="UP000193920"/>
    </source>
</evidence>
<dbReference type="GO" id="GO:0046961">
    <property type="term" value="F:proton-transporting ATPase activity, rotational mechanism"/>
    <property type="evidence" value="ECO:0007669"/>
    <property type="project" value="InterPro"/>
</dbReference>
<keyword evidence="8 9" id="KW-0472">Membrane</keyword>
<dbReference type="Proteomes" id="UP000193920">
    <property type="component" value="Unassembled WGS sequence"/>
</dbReference>
<feature type="transmembrane region" description="Helical" evidence="9">
    <location>
        <begin position="745"/>
        <end position="770"/>
    </location>
</feature>
<name>A0A1Y2ARL3_9FUNG</name>